<gene>
    <name evidence="7" type="ORF">INT48_001529</name>
</gene>
<dbReference type="Pfam" id="PF10075">
    <property type="entry name" value="CSN8_PSD8_EIF3K"/>
    <property type="match status" value="1"/>
</dbReference>
<dbReference type="InterPro" id="IPR033464">
    <property type="entry name" value="CSN8_PSD8_EIF3K"/>
</dbReference>
<sequence length="192" mass="21998">MTDIVDYIRAKDYAGLVRRCEELEIHNAVDASITLEHIYPVYLAACILIDDLQSARYLRKRILASNISSPEINAVWSVVTALIKKEYPLVYQNLDSFQWTQYMQPLTERIKLKIRENMLTLIPKVYSSIEVTQVSNYFGMTDVLPELTSRGWQLDESTGILIPAKPDPAPRVATDMNQFAKLSDIVLNLEKF</sequence>
<protein>
    <recommendedName>
        <fullName evidence="6">CSN8/PSMD8/EIF3K domain-containing protein</fullName>
    </recommendedName>
</protein>
<reference evidence="7" key="1">
    <citation type="submission" date="2021-01" db="EMBL/GenBank/DDBJ databases">
        <title>Metabolic potential, ecology and presence of endohyphal bacteria is reflected in genomic diversity of Mucoromycotina.</title>
        <authorList>
            <person name="Muszewska A."/>
            <person name="Okrasinska A."/>
            <person name="Steczkiewicz K."/>
            <person name="Drgas O."/>
            <person name="Orlowska M."/>
            <person name="Perlinska-Lenart U."/>
            <person name="Aleksandrzak-Piekarczyk T."/>
            <person name="Szatraj K."/>
            <person name="Zielenkiewicz U."/>
            <person name="Pilsyk S."/>
            <person name="Malc E."/>
            <person name="Mieczkowski P."/>
            <person name="Kruszewska J.S."/>
            <person name="Biernat P."/>
            <person name="Pawlowska J."/>
        </authorList>
    </citation>
    <scope>NUCLEOTIDE SEQUENCE</scope>
    <source>
        <strain evidence="7">WA0000018081</strain>
    </source>
</reference>
<dbReference type="EMBL" id="JAEPRE010000211">
    <property type="protein sequence ID" value="KAG2230287.1"/>
    <property type="molecule type" value="Genomic_DNA"/>
</dbReference>
<dbReference type="GO" id="GO:0005737">
    <property type="term" value="C:cytoplasm"/>
    <property type="evidence" value="ECO:0007669"/>
    <property type="project" value="UniProtKB-SubCell"/>
</dbReference>
<dbReference type="AlphaFoldDB" id="A0A8H7VSZ9"/>
<proteinExistence type="predicted"/>
<dbReference type="GO" id="GO:0010387">
    <property type="term" value="P:COP9 signalosome assembly"/>
    <property type="evidence" value="ECO:0007669"/>
    <property type="project" value="InterPro"/>
</dbReference>
<evidence type="ECO:0000256" key="1">
    <source>
        <dbReference type="ARBA" id="ARBA00004123"/>
    </source>
</evidence>
<dbReference type="GO" id="GO:0008180">
    <property type="term" value="C:COP9 signalosome"/>
    <property type="evidence" value="ECO:0007669"/>
    <property type="project" value="UniProtKB-KW"/>
</dbReference>
<evidence type="ECO:0000256" key="2">
    <source>
        <dbReference type="ARBA" id="ARBA00004496"/>
    </source>
</evidence>
<dbReference type="InterPro" id="IPR033205">
    <property type="entry name" value="COP9_CSN8"/>
</dbReference>
<comment type="caution">
    <text evidence="7">The sequence shown here is derived from an EMBL/GenBank/DDBJ whole genome shotgun (WGS) entry which is preliminary data.</text>
</comment>
<dbReference type="Proteomes" id="UP000613177">
    <property type="component" value="Unassembled WGS sequence"/>
</dbReference>
<accession>A0A8H7VSZ9</accession>
<evidence type="ECO:0000256" key="3">
    <source>
        <dbReference type="ARBA" id="ARBA00022490"/>
    </source>
</evidence>
<keyword evidence="4" id="KW-0736">Signalosome</keyword>
<evidence type="ECO:0000313" key="8">
    <source>
        <dbReference type="Proteomes" id="UP000613177"/>
    </source>
</evidence>
<feature type="domain" description="CSN8/PSMD8/EIF3K" evidence="6">
    <location>
        <begin position="36"/>
        <end position="166"/>
    </location>
</feature>
<evidence type="ECO:0000313" key="7">
    <source>
        <dbReference type="EMBL" id="KAG2230287.1"/>
    </source>
</evidence>
<dbReference type="PANTHER" id="PTHR13339">
    <property type="entry name" value="COP9 SIGNALOSOME COMPLEX SUBUNIT 8"/>
    <property type="match status" value="1"/>
</dbReference>
<keyword evidence="8" id="KW-1185">Reference proteome</keyword>
<dbReference type="GO" id="GO:0000338">
    <property type="term" value="P:protein deneddylation"/>
    <property type="evidence" value="ECO:0007669"/>
    <property type="project" value="InterPro"/>
</dbReference>
<name>A0A8H7VSZ9_9FUNG</name>
<keyword evidence="3" id="KW-0963">Cytoplasm</keyword>
<evidence type="ECO:0000256" key="4">
    <source>
        <dbReference type="ARBA" id="ARBA00022790"/>
    </source>
</evidence>
<comment type="subcellular location">
    <subcellularLocation>
        <location evidence="2">Cytoplasm</location>
    </subcellularLocation>
    <subcellularLocation>
        <location evidence="1">Nucleus</location>
    </subcellularLocation>
</comment>
<organism evidence="7 8">
    <name type="scientific">Thamnidium elegans</name>
    <dbReference type="NCBI Taxonomy" id="101142"/>
    <lineage>
        <taxon>Eukaryota</taxon>
        <taxon>Fungi</taxon>
        <taxon>Fungi incertae sedis</taxon>
        <taxon>Mucoromycota</taxon>
        <taxon>Mucoromycotina</taxon>
        <taxon>Mucoromycetes</taxon>
        <taxon>Mucorales</taxon>
        <taxon>Mucorineae</taxon>
        <taxon>Mucoraceae</taxon>
        <taxon>Thamnidium</taxon>
    </lineage>
</organism>
<evidence type="ECO:0000259" key="6">
    <source>
        <dbReference type="Pfam" id="PF10075"/>
    </source>
</evidence>
<dbReference type="PANTHER" id="PTHR13339:SF0">
    <property type="entry name" value="COP9 SIGNALOSOME COMPLEX SUBUNIT 8"/>
    <property type="match status" value="1"/>
</dbReference>
<keyword evidence="5" id="KW-0539">Nucleus</keyword>
<evidence type="ECO:0000256" key="5">
    <source>
        <dbReference type="ARBA" id="ARBA00023242"/>
    </source>
</evidence>